<dbReference type="Gene3D" id="3.40.50.300">
    <property type="entry name" value="P-loop containing nucleotide triphosphate hydrolases"/>
    <property type="match status" value="1"/>
</dbReference>
<dbReference type="AlphaFoldDB" id="A0A221SV29"/>
<reference evidence="2 3" key="1">
    <citation type="submission" date="2017-05" db="EMBL/GenBank/DDBJ databases">
        <title>The complete genome sequence of Deinococcus ficus isolated from the rhizosphere of the Ficus religiosa L. in Taiwan.</title>
        <authorList>
            <person name="Wu K.-M."/>
            <person name="Liao T.-L."/>
            <person name="Liu Y.-M."/>
            <person name="Young C.-C."/>
            <person name="Tsai S.-F."/>
        </authorList>
    </citation>
    <scope>NUCLEOTIDE SEQUENCE [LARGE SCALE GENOMIC DNA]</scope>
    <source>
        <strain evidence="2 3">CC-FR2-10</strain>
    </source>
</reference>
<dbReference type="EMBL" id="CP021081">
    <property type="protein sequence ID" value="ASN80473.1"/>
    <property type="molecule type" value="Genomic_DNA"/>
</dbReference>
<keyword evidence="3" id="KW-1185">Reference proteome</keyword>
<feature type="region of interest" description="Disordered" evidence="1">
    <location>
        <begin position="1"/>
        <end position="20"/>
    </location>
</feature>
<evidence type="ECO:0000256" key="1">
    <source>
        <dbReference type="SAM" id="MobiDB-lite"/>
    </source>
</evidence>
<name>A0A221SV29_9DEIO</name>
<dbReference type="InterPro" id="IPR027417">
    <property type="entry name" value="P-loop_NTPase"/>
</dbReference>
<evidence type="ECO:0000313" key="2">
    <source>
        <dbReference type="EMBL" id="ASN80473.1"/>
    </source>
</evidence>
<proteinExistence type="predicted"/>
<evidence type="ECO:0008006" key="4">
    <source>
        <dbReference type="Google" id="ProtNLM"/>
    </source>
</evidence>
<dbReference type="Pfam" id="PF07931">
    <property type="entry name" value="CPT"/>
    <property type="match status" value="1"/>
</dbReference>
<dbReference type="SUPFAM" id="SSF52540">
    <property type="entry name" value="P-loop containing nucleoside triphosphate hydrolases"/>
    <property type="match status" value="1"/>
</dbReference>
<accession>A0A221SV29</accession>
<protein>
    <recommendedName>
        <fullName evidence="4">Chloramphenicol phosphotransferase</fullName>
    </recommendedName>
</protein>
<gene>
    <name evidence="2" type="ORF">DFI_05135</name>
</gene>
<sequence length="192" mass="21419">MSHAADARNGTRPRTAGRPGSLILINGASSAGKTTLTHALRDTLPIPFLHFSLDFFHFGDAVLPRTPDGTLRDWARVRPQLFEGFHRCLPVLLDAGNNLVVDDIIETPQMWTQFQTLLRGHDVFLVGLHCPLAELERREQARGDRRVGDAARDLLTVHAFTPSHRELGCSASPEQNDAWVSQAWRRQSAAER</sequence>
<dbReference type="KEGG" id="dfc:DFI_05135"/>
<evidence type="ECO:0000313" key="3">
    <source>
        <dbReference type="Proteomes" id="UP000259030"/>
    </source>
</evidence>
<dbReference type="Proteomes" id="UP000259030">
    <property type="component" value="Chromosome"/>
</dbReference>
<organism evidence="2 3">
    <name type="scientific">Deinococcus ficus</name>
    <dbReference type="NCBI Taxonomy" id="317577"/>
    <lineage>
        <taxon>Bacteria</taxon>
        <taxon>Thermotogati</taxon>
        <taxon>Deinococcota</taxon>
        <taxon>Deinococci</taxon>
        <taxon>Deinococcales</taxon>
        <taxon>Deinococcaceae</taxon>
        <taxon>Deinococcus</taxon>
    </lineage>
</organism>